<sequence length="276" mass="29882">MMSTLKGVAHEAERRRQSVLVDGMAITMRELRHLRHQPVLLLGEVVFSVLFVVLFGYVFGSAISVPGGGDYREFLMPALFAVTVFFGVTTTTEEVARDVERGVMDRFRSMPMSRIAVPLGRTTADMLVSLPALVVMVGVGVIVGWRAHEGLASALAAFGLVILLGYAMRWVGVVVGLYVTPATASIVVRLVLPLAVLSNAFVPTEGMPPVLRTIAEWNPLSSLITACRELFGNPVDTAADASWPLQNPVIATIGWSLLILAVFVPVAVARFRKPER</sequence>
<comment type="caution">
    <text evidence="8">The sequence shown here is derived from an EMBL/GenBank/DDBJ whole genome shotgun (WGS) entry which is preliminary data.</text>
</comment>
<protein>
    <recommendedName>
        <fullName evidence="6">Transport permease protein</fullName>
    </recommendedName>
</protein>
<feature type="transmembrane region" description="Helical" evidence="6">
    <location>
        <begin position="117"/>
        <end position="145"/>
    </location>
</feature>
<keyword evidence="6" id="KW-1003">Cell membrane</keyword>
<dbReference type="PIRSF" id="PIRSF006648">
    <property type="entry name" value="DrrB"/>
    <property type="match status" value="1"/>
</dbReference>
<dbReference type="PANTHER" id="PTHR43229">
    <property type="entry name" value="NODULATION PROTEIN J"/>
    <property type="match status" value="1"/>
</dbReference>
<feature type="transmembrane region" description="Helical" evidence="6">
    <location>
        <begin position="74"/>
        <end position="96"/>
    </location>
</feature>
<keyword evidence="9" id="KW-1185">Reference proteome</keyword>
<evidence type="ECO:0000256" key="3">
    <source>
        <dbReference type="ARBA" id="ARBA00022989"/>
    </source>
</evidence>
<comment type="subcellular location">
    <subcellularLocation>
        <location evidence="6">Cell membrane</location>
        <topology evidence="6">Multi-pass membrane protein</topology>
    </subcellularLocation>
    <subcellularLocation>
        <location evidence="1">Membrane</location>
        <topology evidence="1">Multi-pass membrane protein</topology>
    </subcellularLocation>
</comment>
<evidence type="ECO:0000256" key="5">
    <source>
        <dbReference type="ARBA" id="ARBA00023251"/>
    </source>
</evidence>
<accession>A0A7X6MGV1</accession>
<organism evidence="8 9">
    <name type="scientific">Nocardiopsis alborubida</name>
    <dbReference type="NCBI Taxonomy" id="146802"/>
    <lineage>
        <taxon>Bacteria</taxon>
        <taxon>Bacillati</taxon>
        <taxon>Actinomycetota</taxon>
        <taxon>Actinomycetes</taxon>
        <taxon>Streptosporangiales</taxon>
        <taxon>Nocardiopsidaceae</taxon>
        <taxon>Nocardiopsis</taxon>
    </lineage>
</organism>
<evidence type="ECO:0000259" key="7">
    <source>
        <dbReference type="PROSITE" id="PS51012"/>
    </source>
</evidence>
<dbReference type="InterPro" id="IPR000412">
    <property type="entry name" value="ABC_2_transport"/>
</dbReference>
<reference evidence="8 9" key="1">
    <citation type="submission" date="2020-04" db="EMBL/GenBank/DDBJ databases">
        <title>MicrobeNet Type strains.</title>
        <authorList>
            <person name="Nicholson A.C."/>
        </authorList>
    </citation>
    <scope>NUCLEOTIDE SEQUENCE [LARGE SCALE GENOMIC DNA]</scope>
    <source>
        <strain evidence="8 9">ATCC 23612</strain>
    </source>
</reference>
<keyword evidence="6" id="KW-0813">Transport</keyword>
<dbReference type="GO" id="GO:0140359">
    <property type="term" value="F:ABC-type transporter activity"/>
    <property type="evidence" value="ECO:0007669"/>
    <property type="project" value="InterPro"/>
</dbReference>
<feature type="domain" description="ABC transmembrane type-2" evidence="7">
    <location>
        <begin position="39"/>
        <end position="274"/>
    </location>
</feature>
<dbReference type="GO" id="GO:0043190">
    <property type="term" value="C:ATP-binding cassette (ABC) transporter complex"/>
    <property type="evidence" value="ECO:0007669"/>
    <property type="project" value="InterPro"/>
</dbReference>
<dbReference type="Pfam" id="PF01061">
    <property type="entry name" value="ABC2_membrane"/>
    <property type="match status" value="1"/>
</dbReference>
<dbReference type="AlphaFoldDB" id="A0A7X6MGV1"/>
<dbReference type="InterPro" id="IPR013525">
    <property type="entry name" value="ABC2_TM"/>
</dbReference>
<dbReference type="InterPro" id="IPR047817">
    <property type="entry name" value="ABC2_TM_bact-type"/>
</dbReference>
<feature type="transmembrane region" description="Helical" evidence="6">
    <location>
        <begin position="39"/>
        <end position="62"/>
    </location>
</feature>
<name>A0A7X6MGV1_9ACTN</name>
<dbReference type="InterPro" id="IPR051784">
    <property type="entry name" value="Nod_factor_ABC_transporter"/>
</dbReference>
<keyword evidence="2 6" id="KW-0812">Transmembrane</keyword>
<dbReference type="PANTHER" id="PTHR43229:SF3">
    <property type="entry name" value="ABC-TYPE MULTIDRUG TRANSPORT SYSTEM, PERMEASE COMPONENT"/>
    <property type="match status" value="1"/>
</dbReference>
<feature type="transmembrane region" description="Helical" evidence="6">
    <location>
        <begin position="249"/>
        <end position="271"/>
    </location>
</feature>
<evidence type="ECO:0000256" key="4">
    <source>
        <dbReference type="ARBA" id="ARBA00023136"/>
    </source>
</evidence>
<dbReference type="EMBL" id="JAAXPG010000035">
    <property type="protein sequence ID" value="NKZ01374.1"/>
    <property type="molecule type" value="Genomic_DNA"/>
</dbReference>
<dbReference type="PROSITE" id="PS51012">
    <property type="entry name" value="ABC_TM2"/>
    <property type="match status" value="1"/>
</dbReference>
<keyword evidence="4 6" id="KW-0472">Membrane</keyword>
<proteinExistence type="inferred from homology"/>
<comment type="similarity">
    <text evidence="6">Belongs to the ABC-2 integral membrane protein family.</text>
</comment>
<dbReference type="GO" id="GO:0046677">
    <property type="term" value="P:response to antibiotic"/>
    <property type="evidence" value="ECO:0007669"/>
    <property type="project" value="UniProtKB-KW"/>
</dbReference>
<evidence type="ECO:0000313" key="9">
    <source>
        <dbReference type="Proteomes" id="UP000553209"/>
    </source>
</evidence>
<evidence type="ECO:0000256" key="2">
    <source>
        <dbReference type="ARBA" id="ARBA00022692"/>
    </source>
</evidence>
<evidence type="ECO:0000313" key="8">
    <source>
        <dbReference type="EMBL" id="NKZ01374.1"/>
    </source>
</evidence>
<evidence type="ECO:0000256" key="1">
    <source>
        <dbReference type="ARBA" id="ARBA00004141"/>
    </source>
</evidence>
<evidence type="ECO:0000256" key="6">
    <source>
        <dbReference type="RuleBase" id="RU361157"/>
    </source>
</evidence>
<dbReference type="Proteomes" id="UP000553209">
    <property type="component" value="Unassembled WGS sequence"/>
</dbReference>
<gene>
    <name evidence="8" type="ORF">HGB44_27415</name>
</gene>
<keyword evidence="3 6" id="KW-1133">Transmembrane helix</keyword>
<feature type="transmembrane region" description="Helical" evidence="6">
    <location>
        <begin position="151"/>
        <end position="168"/>
    </location>
</feature>
<feature type="transmembrane region" description="Helical" evidence="6">
    <location>
        <begin position="175"/>
        <end position="202"/>
    </location>
</feature>
<keyword evidence="5" id="KW-0046">Antibiotic resistance</keyword>